<dbReference type="InterPro" id="IPR036921">
    <property type="entry name" value="PurM-like_N_sf"/>
</dbReference>
<sequence>MTWYVRLWKFITLAHGSGGKETEELVKNLIVQSVPPELWRVEGGTGLDILDDAALIPAGENRYIAVTVDTYTVKPIFFPGGDLGKLAASGTINDLLMVGAKPLAVLDGVVVEEGFPIEDFKKIMGSFIRTLAEEKVALVGGDFKVMPKGQLDGIVIASMGIGIVEGKPIVDTEIRPGDKIIVSGYLGDHGAAILAAQQSLGVDLGVESDVKPLTRLMLPLLEKYRDSIHGAGDPTRGGLAMLLNNWAEKTKTVIVIDEVKTPVRPQVREYAEMLGVDPFSLASEGAAVLAVEPSRAEEIIEYMHSLGFKEATIIGEVYEPKDPRHAGRVLLKSVAGGVRILEPPSGEIVPRIC</sequence>
<dbReference type="GeneID" id="26098724"/>
<dbReference type="EMBL" id="NCQP01000007">
    <property type="protein sequence ID" value="OWJ53925.1"/>
    <property type="molecule type" value="Genomic_DNA"/>
</dbReference>
<dbReference type="AlphaFoldDB" id="A0A0P0N2B0"/>
<dbReference type="OrthoDB" id="31494at2157"/>
<organism evidence="4 6">
    <name type="scientific">Pyrodictium delaneyi</name>
    <dbReference type="NCBI Taxonomy" id="1273541"/>
    <lineage>
        <taxon>Archaea</taxon>
        <taxon>Thermoproteota</taxon>
        <taxon>Thermoprotei</taxon>
        <taxon>Desulfurococcales</taxon>
        <taxon>Pyrodictiaceae</taxon>
        <taxon>Pyrodictium</taxon>
    </lineage>
</organism>
<evidence type="ECO:0000313" key="7">
    <source>
        <dbReference type="Proteomes" id="UP000196694"/>
    </source>
</evidence>
<dbReference type="Proteomes" id="UP000058613">
    <property type="component" value="Chromosome"/>
</dbReference>
<dbReference type="InterPro" id="IPR016188">
    <property type="entry name" value="PurM-like_N"/>
</dbReference>
<dbReference type="KEGG" id="pdl:Pyrde_0400"/>
<dbReference type="PANTHER" id="PTHR30303">
    <property type="entry name" value="HYDROGENASE ISOENZYMES FORMATION PROTEIN HYPE"/>
    <property type="match status" value="1"/>
</dbReference>
<proteinExistence type="inferred from homology"/>
<comment type="similarity">
    <text evidence="1">Belongs to the HypE family.</text>
</comment>
<feature type="domain" description="PurM-like C-terminal" evidence="3">
    <location>
        <begin position="175"/>
        <end position="322"/>
    </location>
</feature>
<dbReference type="EMBL" id="CP013011">
    <property type="protein sequence ID" value="ALL00450.1"/>
    <property type="molecule type" value="Genomic_DNA"/>
</dbReference>
<dbReference type="InterPro" id="IPR036676">
    <property type="entry name" value="PurM-like_C_sf"/>
</dbReference>
<dbReference type="STRING" id="1273541.Pyrde_0400"/>
<dbReference type="NCBIfam" id="TIGR02124">
    <property type="entry name" value="hypE"/>
    <property type="match status" value="1"/>
</dbReference>
<gene>
    <name evidence="5" type="ORF">Pdsh_08535</name>
    <name evidence="4" type="ORF">Pyrde_0400</name>
</gene>
<evidence type="ECO:0000259" key="2">
    <source>
        <dbReference type="Pfam" id="PF00586"/>
    </source>
</evidence>
<evidence type="ECO:0000313" key="4">
    <source>
        <dbReference type="EMBL" id="ALL00450.1"/>
    </source>
</evidence>
<dbReference type="PIRSF" id="PIRSF005644">
    <property type="entry name" value="Hdrgns_mtr_HypE"/>
    <property type="match status" value="1"/>
</dbReference>
<dbReference type="SUPFAM" id="SSF55326">
    <property type="entry name" value="PurM N-terminal domain-like"/>
    <property type="match status" value="1"/>
</dbReference>
<accession>A0A0P0N2B0</accession>
<dbReference type="CDD" id="cd02197">
    <property type="entry name" value="HypE"/>
    <property type="match status" value="1"/>
</dbReference>
<dbReference type="GO" id="GO:0051604">
    <property type="term" value="P:protein maturation"/>
    <property type="evidence" value="ECO:0007669"/>
    <property type="project" value="TreeGrafter"/>
</dbReference>
<reference evidence="4 6" key="1">
    <citation type="submission" date="2015-10" db="EMBL/GenBank/DDBJ databases">
        <title>Complete genome sequence of hyperthermophilic archaeon Pyrodictium delaneyi Su06.</title>
        <authorList>
            <person name="Jung J.-H."/>
            <person name="Lin J."/>
            <person name="Holden J.F."/>
            <person name="Park C.-S."/>
        </authorList>
    </citation>
    <scope>NUCLEOTIDE SEQUENCE [LARGE SCALE GENOMIC DNA]</scope>
    <source>
        <strain evidence="4 6">Su06</strain>
    </source>
</reference>
<dbReference type="InterPro" id="IPR010918">
    <property type="entry name" value="PurM-like_C_dom"/>
</dbReference>
<evidence type="ECO:0000259" key="3">
    <source>
        <dbReference type="Pfam" id="PF02769"/>
    </source>
</evidence>
<dbReference type="Pfam" id="PF00586">
    <property type="entry name" value="AIRS"/>
    <property type="match status" value="1"/>
</dbReference>
<dbReference type="PATRIC" id="fig|1273541.4.peg.439"/>
<dbReference type="Gene3D" id="3.90.650.10">
    <property type="entry name" value="PurM-like C-terminal domain"/>
    <property type="match status" value="1"/>
</dbReference>
<name>A0A0P0N2B0_9CREN</name>
<evidence type="ECO:0000256" key="1">
    <source>
        <dbReference type="ARBA" id="ARBA00006243"/>
    </source>
</evidence>
<evidence type="ECO:0000313" key="5">
    <source>
        <dbReference type="EMBL" id="OWJ53925.1"/>
    </source>
</evidence>
<dbReference type="Proteomes" id="UP000196694">
    <property type="component" value="Unassembled WGS sequence"/>
</dbReference>
<dbReference type="RefSeq" id="WP_055407767.1">
    <property type="nucleotide sequence ID" value="NZ_CP013011.1"/>
</dbReference>
<dbReference type="PANTHER" id="PTHR30303:SF0">
    <property type="entry name" value="CARBAMOYL DEHYDRATASE HYPE"/>
    <property type="match status" value="1"/>
</dbReference>
<dbReference type="InterPro" id="IPR011854">
    <property type="entry name" value="HypE"/>
</dbReference>
<reference evidence="5 7" key="2">
    <citation type="submission" date="2017-05" db="EMBL/GenBank/DDBJ databases">
        <title>The draft genome of the hyperthermophilic archaeon 'Pyrodictium delaneyi strain Hulk', an iron and nitrate reducer, reveals the capacity for sulfate reduction.</title>
        <authorList>
            <person name="Demey L.M."/>
            <person name="Miller C."/>
            <person name="Manzella M."/>
            <person name="Reguera G."/>
            <person name="Kashefi K."/>
        </authorList>
    </citation>
    <scope>NUCLEOTIDE SEQUENCE [LARGE SCALE GENOMIC DNA]</scope>
    <source>
        <strain evidence="5 7">Hulk</strain>
    </source>
</reference>
<protein>
    <submittedName>
        <fullName evidence="5">Hydrogenase expression/formation protein HypE</fullName>
    </submittedName>
    <submittedName>
        <fullName evidence="4">[NiFe] hydrogenase metallocenter assembly protein HypE</fullName>
    </submittedName>
</protein>
<dbReference type="SUPFAM" id="SSF56042">
    <property type="entry name" value="PurM C-terminal domain-like"/>
    <property type="match status" value="1"/>
</dbReference>
<evidence type="ECO:0000313" key="6">
    <source>
        <dbReference type="Proteomes" id="UP000058613"/>
    </source>
</evidence>
<dbReference type="Pfam" id="PF02769">
    <property type="entry name" value="AIRS_C"/>
    <property type="match status" value="1"/>
</dbReference>
<feature type="domain" description="PurM-like N-terminal" evidence="2">
    <location>
        <begin position="51"/>
        <end position="164"/>
    </location>
</feature>
<keyword evidence="7" id="KW-1185">Reference proteome</keyword>
<dbReference type="Gene3D" id="3.30.1330.10">
    <property type="entry name" value="PurM-like, N-terminal domain"/>
    <property type="match status" value="1"/>
</dbReference>